<evidence type="ECO:0000256" key="2">
    <source>
        <dbReference type="ARBA" id="ARBA00023002"/>
    </source>
</evidence>
<dbReference type="PRINTS" id="PR00080">
    <property type="entry name" value="SDRFAMILY"/>
</dbReference>
<sequence>MPLGGGPGTTRDGGIGRMTSHDADTPGTAIVTGASSGIGWEYATRLAGHGWGLVLVARRAERLDVLAKEALGAGAAGVETLVADLGSPEDLSRVVERASGDDVDLVVNNAGINGYGPFAEVDAGLLTRVLNVNVVALTALTRAAVPGMLARGRGAVINVASLLAFAGDLPPDPLPRRAVYAGSKGYAVTFTRTLAAELAGTPVRVQVVCPGLTATEFHLGAGDTPVSGERRVHEEGGMPAADVVTASLAALETGEVVCVPGLTDAGAVTRLAEAELDLRAGSGRRMAPRYAHGE</sequence>
<dbReference type="PANTHER" id="PTHR44196">
    <property type="entry name" value="DEHYDROGENASE/REDUCTASE SDR FAMILY MEMBER 7B"/>
    <property type="match status" value="1"/>
</dbReference>
<evidence type="ECO:0000313" key="5">
    <source>
        <dbReference type="EMBL" id="GGS58334.1"/>
    </source>
</evidence>
<proteinExistence type="inferred from homology"/>
<dbReference type="Proteomes" id="UP000597853">
    <property type="component" value="Unassembled WGS sequence"/>
</dbReference>
<dbReference type="Pfam" id="PF00106">
    <property type="entry name" value="adh_short"/>
    <property type="match status" value="1"/>
</dbReference>
<dbReference type="EMBL" id="BMTX01000013">
    <property type="protein sequence ID" value="GGS58334.1"/>
    <property type="molecule type" value="Genomic_DNA"/>
</dbReference>
<evidence type="ECO:0000256" key="1">
    <source>
        <dbReference type="ARBA" id="ARBA00006484"/>
    </source>
</evidence>
<comment type="similarity">
    <text evidence="1 3">Belongs to the short-chain dehydrogenases/reductases (SDR) family.</text>
</comment>
<name>A0ABQ2TAK4_STREZ</name>
<reference evidence="6" key="1">
    <citation type="journal article" date="2019" name="Int. J. Syst. Evol. Microbiol.">
        <title>The Global Catalogue of Microorganisms (GCM) 10K type strain sequencing project: providing services to taxonomists for standard genome sequencing and annotation.</title>
        <authorList>
            <consortium name="The Broad Institute Genomics Platform"/>
            <consortium name="The Broad Institute Genome Sequencing Center for Infectious Disease"/>
            <person name="Wu L."/>
            <person name="Ma J."/>
        </authorList>
    </citation>
    <scope>NUCLEOTIDE SEQUENCE [LARGE SCALE GENOMIC DNA]</scope>
    <source>
        <strain evidence="6">JCM 4416</strain>
    </source>
</reference>
<keyword evidence="2" id="KW-0560">Oxidoreductase</keyword>
<dbReference type="PRINTS" id="PR00081">
    <property type="entry name" value="GDHRDH"/>
</dbReference>
<protein>
    <submittedName>
        <fullName evidence="5">Short-chain dehydrogenase</fullName>
    </submittedName>
</protein>
<comment type="caution">
    <text evidence="5">The sequence shown here is derived from an EMBL/GenBank/DDBJ whole genome shotgun (WGS) entry which is preliminary data.</text>
</comment>
<keyword evidence="6" id="KW-1185">Reference proteome</keyword>
<dbReference type="InterPro" id="IPR002347">
    <property type="entry name" value="SDR_fam"/>
</dbReference>
<dbReference type="PIRSF" id="PIRSF000126">
    <property type="entry name" value="11-beta-HSD1"/>
    <property type="match status" value="1"/>
</dbReference>
<dbReference type="PANTHER" id="PTHR44196:SF2">
    <property type="entry name" value="SHORT-CHAIN DEHYDROGENASE-RELATED"/>
    <property type="match status" value="1"/>
</dbReference>
<gene>
    <name evidence="5" type="ORF">GCM10010285_42170</name>
</gene>
<accession>A0ABQ2TAK4</accession>
<dbReference type="InterPro" id="IPR036291">
    <property type="entry name" value="NAD(P)-bd_dom_sf"/>
</dbReference>
<organism evidence="5 6">
    <name type="scientific">Streptomyces pseudogriseolus</name>
    <name type="common">Streptomyces gancidicus</name>
    <name type="synonym">Streptomyces rubiginosus</name>
    <dbReference type="NCBI Taxonomy" id="36817"/>
    <lineage>
        <taxon>Bacteria</taxon>
        <taxon>Bacillati</taxon>
        <taxon>Actinomycetota</taxon>
        <taxon>Actinomycetes</taxon>
        <taxon>Kitasatosporales</taxon>
        <taxon>Streptomycetaceae</taxon>
        <taxon>Streptomyces</taxon>
        <taxon>Streptomyces pseudogriseolus group</taxon>
    </lineage>
</organism>
<dbReference type="SUPFAM" id="SSF51735">
    <property type="entry name" value="NAD(P)-binding Rossmann-fold domains"/>
    <property type="match status" value="1"/>
</dbReference>
<feature type="compositionally biased region" description="Gly residues" evidence="4">
    <location>
        <begin position="1"/>
        <end position="16"/>
    </location>
</feature>
<feature type="region of interest" description="Disordered" evidence="4">
    <location>
        <begin position="1"/>
        <end position="27"/>
    </location>
</feature>
<evidence type="ECO:0000256" key="4">
    <source>
        <dbReference type="SAM" id="MobiDB-lite"/>
    </source>
</evidence>
<dbReference type="Gene3D" id="3.40.50.720">
    <property type="entry name" value="NAD(P)-binding Rossmann-like Domain"/>
    <property type="match status" value="1"/>
</dbReference>
<evidence type="ECO:0000256" key="3">
    <source>
        <dbReference type="RuleBase" id="RU000363"/>
    </source>
</evidence>
<evidence type="ECO:0000313" key="6">
    <source>
        <dbReference type="Proteomes" id="UP000597853"/>
    </source>
</evidence>